<gene>
    <name evidence="3" type="ORF">SPSIL_057470</name>
</gene>
<dbReference type="NCBIfam" id="NF040601">
    <property type="entry name" value="TerS_not_xtmA"/>
    <property type="match status" value="1"/>
</dbReference>
<organism evidence="3 4">
    <name type="scientific">Sporomusa silvacetica DSM 10669</name>
    <dbReference type="NCBI Taxonomy" id="1123289"/>
    <lineage>
        <taxon>Bacteria</taxon>
        <taxon>Bacillati</taxon>
        <taxon>Bacillota</taxon>
        <taxon>Negativicutes</taxon>
        <taxon>Selenomonadales</taxon>
        <taxon>Sporomusaceae</taxon>
        <taxon>Sporomusa</taxon>
    </lineage>
</organism>
<proteinExistence type="predicted"/>
<dbReference type="EMBL" id="CP155573">
    <property type="protein sequence ID" value="XFO69513.1"/>
    <property type="molecule type" value="Genomic_DNA"/>
</dbReference>
<accession>A0ABZ3IVQ7</accession>
<dbReference type="RefSeq" id="WP_094607236.1">
    <property type="nucleotide sequence ID" value="NZ_CP155573.1"/>
</dbReference>
<evidence type="ECO:0000313" key="3">
    <source>
        <dbReference type="EMBL" id="XFO69513.1"/>
    </source>
</evidence>
<evidence type="ECO:0000259" key="2">
    <source>
        <dbReference type="Pfam" id="PF10668"/>
    </source>
</evidence>
<evidence type="ECO:0000313" key="4">
    <source>
        <dbReference type="Proteomes" id="UP000216752"/>
    </source>
</evidence>
<feature type="compositionally biased region" description="Basic and acidic residues" evidence="1">
    <location>
        <begin position="247"/>
        <end position="266"/>
    </location>
</feature>
<dbReference type="Pfam" id="PF10668">
    <property type="entry name" value="Phage_terminase"/>
    <property type="match status" value="1"/>
</dbReference>
<dbReference type="InterPro" id="IPR018925">
    <property type="entry name" value="XtmA-like_N"/>
</dbReference>
<feature type="region of interest" description="Disordered" evidence="1">
    <location>
        <begin position="247"/>
        <end position="272"/>
    </location>
</feature>
<reference evidence="3" key="1">
    <citation type="submission" date="2024-05" db="EMBL/GenBank/DDBJ databases">
        <title>Isolation and characterization of Sporomusa carbonis sp. nov., a carboxydotrophic hydrogenogen in the genus of Sporomusa isolated from a charcoal burning pile.</title>
        <authorList>
            <person name="Boeer T."/>
            <person name="Rosenbaum F."/>
            <person name="Eysell L."/>
            <person name="Mueller V."/>
            <person name="Daniel R."/>
            <person name="Poehlein A."/>
        </authorList>
    </citation>
    <scope>NUCLEOTIDE SEQUENCE [LARGE SCALE GENOMIC DNA]</scope>
    <source>
        <strain evidence="3">DSM 10669</strain>
    </source>
</reference>
<evidence type="ECO:0000256" key="1">
    <source>
        <dbReference type="SAM" id="MobiDB-lite"/>
    </source>
</evidence>
<name>A0ABZ3IVQ7_9FIRM</name>
<feature type="region of interest" description="Disordered" evidence="1">
    <location>
        <begin position="72"/>
        <end position="113"/>
    </location>
</feature>
<sequence length="272" mass="30264">MARIRSPERDKAFEIWKDSGGQIPLVEIATTLEIPDVKIRKWKNVDKWDDRLKGNAVPIDVPIARGNVPLEIDRSVPKPKKTGPPFGSQNAKGHGAPKGNKNAVGNSGGIGGMPGERNQNFKHGFFSKIFPDDPDTQEIIESIQVKSPIEVLWENIVIQYTAIARAQRIMFVKDQDDLTKVLKSSTSGEKSDSVTYELQFAWDKQATFITAQSRAMKTLEGLIKQYVDLTGDKGKLEIEKLKADIDRAKSEGDGDTVAQDHAKRVQEAWANR</sequence>
<dbReference type="Proteomes" id="UP000216752">
    <property type="component" value="Chromosome"/>
</dbReference>
<keyword evidence="4" id="KW-1185">Reference proteome</keyword>
<protein>
    <recommendedName>
        <fullName evidence="2">PBSX phage terminase small subunit-like N-terminal domain-containing protein</fullName>
    </recommendedName>
</protein>
<feature type="domain" description="PBSX phage terminase small subunit-like N-terminal" evidence="2">
    <location>
        <begin position="1"/>
        <end position="53"/>
    </location>
</feature>